<comment type="caution">
    <text evidence="2">The sequence shown here is derived from an EMBL/GenBank/DDBJ whole genome shotgun (WGS) entry which is preliminary data.</text>
</comment>
<name>A0A6L5YLA2_9FIRM</name>
<proteinExistence type="predicted"/>
<dbReference type="Pfam" id="PF20274">
    <property type="entry name" value="cREC_REC"/>
    <property type="match status" value="1"/>
</dbReference>
<evidence type="ECO:0000259" key="1">
    <source>
        <dbReference type="Pfam" id="PF20274"/>
    </source>
</evidence>
<dbReference type="InterPro" id="IPR046909">
    <property type="entry name" value="cREC_REC"/>
</dbReference>
<gene>
    <name evidence="2" type="ORF">FYJ59_11780</name>
</gene>
<organism evidence="2 3">
    <name type="scientific">Waltera intestinalis</name>
    <dbReference type="NCBI Taxonomy" id="2606635"/>
    <lineage>
        <taxon>Bacteria</taxon>
        <taxon>Bacillati</taxon>
        <taxon>Bacillota</taxon>
        <taxon>Clostridia</taxon>
        <taxon>Lachnospirales</taxon>
        <taxon>Lachnospiraceae</taxon>
        <taxon>Waltera</taxon>
    </lineage>
</organism>
<dbReference type="RefSeq" id="WP_154497560.1">
    <property type="nucleotide sequence ID" value="NZ_VUMU01000016.1"/>
</dbReference>
<reference evidence="2 3" key="1">
    <citation type="submission" date="2019-08" db="EMBL/GenBank/DDBJ databases">
        <title>In-depth cultivation of the pig gut microbiome towards novel bacterial diversity and tailored functional studies.</title>
        <authorList>
            <person name="Wylensek D."/>
            <person name="Hitch T.C.A."/>
            <person name="Clavel T."/>
        </authorList>
    </citation>
    <scope>NUCLEOTIDE SEQUENCE [LARGE SCALE GENOMIC DNA]</scope>
    <source>
        <strain evidence="2 3">WCA3-601-WT-6H</strain>
    </source>
</reference>
<dbReference type="AlphaFoldDB" id="A0A6L5YLA2"/>
<feature type="domain" description="Cyclic-phosphate processing Receiver" evidence="1">
    <location>
        <begin position="1"/>
        <end position="91"/>
    </location>
</feature>
<sequence length="99" mass="11421">MKIWLDDLRPAPWGYESARSVNEAKTLIREAERNGIEIEALDLDHDLGDFANQGGDAIKLLDWLAERETFYPVEIHTANPVGRANMESVLARYWGEEYW</sequence>
<dbReference type="EMBL" id="VUMU01000016">
    <property type="protein sequence ID" value="MST58909.1"/>
    <property type="molecule type" value="Genomic_DNA"/>
</dbReference>
<accession>A0A6L5YLA2</accession>
<evidence type="ECO:0000313" key="2">
    <source>
        <dbReference type="EMBL" id="MST58909.1"/>
    </source>
</evidence>
<protein>
    <recommendedName>
        <fullName evidence="1">Cyclic-phosphate processing Receiver domain-containing protein</fullName>
    </recommendedName>
</protein>
<keyword evidence="3" id="KW-1185">Reference proteome</keyword>
<evidence type="ECO:0000313" key="3">
    <source>
        <dbReference type="Proteomes" id="UP000476055"/>
    </source>
</evidence>
<dbReference type="Proteomes" id="UP000476055">
    <property type="component" value="Unassembled WGS sequence"/>
</dbReference>